<dbReference type="RefSeq" id="WP_336584968.1">
    <property type="nucleotide sequence ID" value="NZ_JBBAXC010000001.1"/>
</dbReference>
<evidence type="ECO:0000256" key="2">
    <source>
        <dbReference type="ARBA" id="ARBA00022692"/>
    </source>
</evidence>
<accession>A0ABU8H8F5</accession>
<keyword evidence="4 6" id="KW-1133">Transmembrane helix</keyword>
<proteinExistence type="predicted"/>
<feature type="transmembrane region" description="Helical" evidence="6">
    <location>
        <begin position="195"/>
        <end position="216"/>
    </location>
</feature>
<feature type="transmembrane region" description="Helical" evidence="6">
    <location>
        <begin position="172"/>
        <end position="188"/>
    </location>
</feature>
<dbReference type="PROSITE" id="PS00428">
    <property type="entry name" value="FTSW_RODA_SPOVE"/>
    <property type="match status" value="1"/>
</dbReference>
<keyword evidence="5 6" id="KW-0472">Membrane</keyword>
<evidence type="ECO:0000256" key="4">
    <source>
        <dbReference type="ARBA" id="ARBA00022989"/>
    </source>
</evidence>
<evidence type="ECO:0000256" key="3">
    <source>
        <dbReference type="ARBA" id="ARBA00022960"/>
    </source>
</evidence>
<dbReference type="PANTHER" id="PTHR30474">
    <property type="entry name" value="CELL CYCLE PROTEIN"/>
    <property type="match status" value="1"/>
</dbReference>
<reference evidence="7 8" key="1">
    <citation type="journal article" date="2018" name="J. Microbiol.">
        <title>Bacillus spongiae sp. nov., isolated from sponge of Jeju Island.</title>
        <authorList>
            <person name="Lee G.E."/>
            <person name="Im W.T."/>
            <person name="Park J.S."/>
        </authorList>
    </citation>
    <scope>NUCLEOTIDE SEQUENCE [LARGE SCALE GENOMIC DNA]</scope>
    <source>
        <strain evidence="7 8">135PIL107-10</strain>
    </source>
</reference>
<evidence type="ECO:0000313" key="8">
    <source>
        <dbReference type="Proteomes" id="UP001312865"/>
    </source>
</evidence>
<feature type="transmembrane region" description="Helical" evidence="6">
    <location>
        <begin position="149"/>
        <end position="166"/>
    </location>
</feature>
<feature type="transmembrane region" description="Helical" evidence="6">
    <location>
        <begin position="319"/>
        <end position="346"/>
    </location>
</feature>
<dbReference type="Proteomes" id="UP001312865">
    <property type="component" value="Unassembled WGS sequence"/>
</dbReference>
<evidence type="ECO:0000313" key="7">
    <source>
        <dbReference type="EMBL" id="MEI5905550.1"/>
    </source>
</evidence>
<feature type="transmembrane region" description="Helical" evidence="6">
    <location>
        <begin position="12"/>
        <end position="34"/>
    </location>
</feature>
<name>A0ABU8H8F5_9BACI</name>
<comment type="subcellular location">
    <subcellularLocation>
        <location evidence="1">Membrane</location>
        <topology evidence="1">Multi-pass membrane protein</topology>
    </subcellularLocation>
</comment>
<dbReference type="PANTHER" id="PTHR30474:SF1">
    <property type="entry name" value="PEPTIDOGLYCAN GLYCOSYLTRANSFERASE MRDB"/>
    <property type="match status" value="1"/>
</dbReference>
<evidence type="ECO:0000256" key="5">
    <source>
        <dbReference type="ARBA" id="ARBA00023136"/>
    </source>
</evidence>
<keyword evidence="2 6" id="KW-0812">Transmembrane</keyword>
<gene>
    <name evidence="7" type="ORF">WAK64_00535</name>
</gene>
<feature type="transmembrane region" description="Helical" evidence="6">
    <location>
        <begin position="358"/>
        <end position="378"/>
    </location>
</feature>
<dbReference type="Pfam" id="PF01098">
    <property type="entry name" value="FTSW_RODA_SPOVE"/>
    <property type="match status" value="1"/>
</dbReference>
<feature type="transmembrane region" description="Helical" evidence="6">
    <location>
        <begin position="73"/>
        <end position="92"/>
    </location>
</feature>
<evidence type="ECO:0000256" key="6">
    <source>
        <dbReference type="SAM" id="Phobius"/>
    </source>
</evidence>
<dbReference type="InterPro" id="IPR018365">
    <property type="entry name" value="Cell_cycle_FtsW-rel_CS"/>
</dbReference>
<feature type="transmembrane region" description="Helical" evidence="6">
    <location>
        <begin position="287"/>
        <end position="307"/>
    </location>
</feature>
<evidence type="ECO:0000256" key="1">
    <source>
        <dbReference type="ARBA" id="ARBA00004141"/>
    </source>
</evidence>
<feature type="transmembrane region" description="Helical" evidence="6">
    <location>
        <begin position="46"/>
        <end position="64"/>
    </location>
</feature>
<dbReference type="EMBL" id="JBBAXC010000001">
    <property type="protein sequence ID" value="MEI5905550.1"/>
    <property type="molecule type" value="Genomic_DNA"/>
</dbReference>
<protein>
    <submittedName>
        <fullName evidence="7">FtsW/RodA/SpoVE family cell cycle protein</fullName>
    </submittedName>
</protein>
<keyword evidence="3" id="KW-0133">Cell shape</keyword>
<keyword evidence="8" id="KW-1185">Reference proteome</keyword>
<sequence length="391" mass="44086">MQQKKKSYFDVSLLITIIFIMILSLIAISGALEIKPDAPNYFKQQIVWFILGSIVMIAVFIFDFEQIEKLTPYIYGFGIILLIILLIIPMIAPDSDFVPDINGARSWFVFPGGSIQPSEFMKIFLVLMLAFITSKHRKNYTMGKISNDLIYLIKVAVIAGLPIILTNEQNDFGTSLVMIVITLSIIFISGINWMIIIVLICIVLLMISSLVLIFIYKTEWLLYFIDPFQLDRIYAWLKPFHYGSDISFQLQQSILAVGSGTSVGNDINVYIPEAHSDFIFSMIGEDYGFLGASLIVCLYFILIYRILVIGIRQINENIFEVFICAGIIGMLMFHVFQNIGMVIGLIPITGIPLPLLSYGGSSVLATMLGLGLVLNISFQKKHYMFTSDDDY</sequence>
<dbReference type="InterPro" id="IPR001182">
    <property type="entry name" value="FtsW/RodA"/>
</dbReference>
<organism evidence="7 8">
    <name type="scientific">Bacillus spongiae</name>
    <dbReference type="NCBI Taxonomy" id="2683610"/>
    <lineage>
        <taxon>Bacteria</taxon>
        <taxon>Bacillati</taxon>
        <taxon>Bacillota</taxon>
        <taxon>Bacilli</taxon>
        <taxon>Bacillales</taxon>
        <taxon>Bacillaceae</taxon>
        <taxon>Bacillus</taxon>
    </lineage>
</organism>
<comment type="caution">
    <text evidence="7">The sequence shown here is derived from an EMBL/GenBank/DDBJ whole genome shotgun (WGS) entry which is preliminary data.</text>
</comment>